<dbReference type="InterPro" id="IPR050346">
    <property type="entry name" value="FMO-like"/>
</dbReference>
<dbReference type="Gene3D" id="3.50.50.60">
    <property type="entry name" value="FAD/NAD(P)-binding domain"/>
    <property type="match status" value="1"/>
</dbReference>
<keyword evidence="7" id="KW-1185">Reference proteome</keyword>
<dbReference type="Pfam" id="PF00743">
    <property type="entry name" value="FMO-like"/>
    <property type="match status" value="1"/>
</dbReference>
<keyword evidence="3 5" id="KW-0274">FAD</keyword>
<dbReference type="AlphaFoldDB" id="A0A1R3IZN5"/>
<accession>A0A1R3IZN5</accession>
<dbReference type="GO" id="GO:0050660">
    <property type="term" value="F:flavin adenine dinucleotide binding"/>
    <property type="evidence" value="ECO:0007669"/>
    <property type="project" value="InterPro"/>
</dbReference>
<dbReference type="OMA" id="HTDEICK"/>
<dbReference type="InterPro" id="IPR036188">
    <property type="entry name" value="FAD/NAD-bd_sf"/>
</dbReference>
<dbReference type="InterPro" id="IPR020946">
    <property type="entry name" value="Flavin_mOase-like"/>
</dbReference>
<dbReference type="EMBL" id="AWWV01009097">
    <property type="protein sequence ID" value="OMO88035.1"/>
    <property type="molecule type" value="Genomic_DNA"/>
</dbReference>
<reference evidence="6 7" key="1">
    <citation type="submission" date="2013-09" db="EMBL/GenBank/DDBJ databases">
        <title>Corchorus capsularis genome sequencing.</title>
        <authorList>
            <person name="Alam M."/>
            <person name="Haque M.S."/>
            <person name="Islam M.S."/>
            <person name="Emdad E.M."/>
            <person name="Islam M.M."/>
            <person name="Ahmed B."/>
            <person name="Halim A."/>
            <person name="Hossen Q.M.M."/>
            <person name="Hossain M.Z."/>
            <person name="Ahmed R."/>
            <person name="Khan M.M."/>
            <person name="Islam R."/>
            <person name="Rashid M.M."/>
            <person name="Khan S.A."/>
            <person name="Rahman M.S."/>
            <person name="Alam M."/>
        </authorList>
    </citation>
    <scope>NUCLEOTIDE SEQUENCE [LARGE SCALE GENOMIC DNA]</scope>
    <source>
        <strain evidence="7">cv. CVL-1</strain>
        <tissue evidence="6">Whole seedling</tissue>
    </source>
</reference>
<dbReference type="OrthoDB" id="66881at2759"/>
<evidence type="ECO:0000313" key="7">
    <source>
        <dbReference type="Proteomes" id="UP000188268"/>
    </source>
</evidence>
<comment type="cofactor">
    <cofactor evidence="5">
        <name>FAD</name>
        <dbReference type="ChEBI" id="CHEBI:57692"/>
    </cofactor>
</comment>
<comment type="similarity">
    <text evidence="1 5">Belongs to the FMO family.</text>
</comment>
<dbReference type="SUPFAM" id="SSF51905">
    <property type="entry name" value="FAD/NAD(P)-binding domain"/>
    <property type="match status" value="1"/>
</dbReference>
<dbReference type="InterPro" id="IPR013919">
    <property type="entry name" value="Pex16"/>
</dbReference>
<comment type="caution">
    <text evidence="6">The sequence shown here is derived from an EMBL/GenBank/DDBJ whole genome shotgun (WGS) entry which is preliminary data.</text>
</comment>
<evidence type="ECO:0000256" key="4">
    <source>
        <dbReference type="ARBA" id="ARBA00023002"/>
    </source>
</evidence>
<name>A0A1R3IZN5_COCAP</name>
<dbReference type="GO" id="GO:0004499">
    <property type="term" value="F:N,N-dimethylaniline monooxygenase activity"/>
    <property type="evidence" value="ECO:0007669"/>
    <property type="project" value="InterPro"/>
</dbReference>
<sequence length="435" mass="48916">MELPKSSPEELTGPKYPCTVIQRTTAHWFLPNDSISGYGLGLLYFNRMAGFLDHKPGETFLLGALATLLSPLRLGISKLVECYLKWRLPLKKYGLVPKYRFYENVYSCQIGMIPDNFVNRLEDGSIVIKSSSGFGFCRQGLIIDGETKPLETDIVIFATGFKGDHKLKNIFESPVFQNYIMGSPTSTLPLYRQIVHPRIPQLGIIGYSESLSNLTTSEIRCQWLTQFLGGRMELPSITEMEKDIKIWDEYIKKYNGKYFRRSSIAAAYICYNDQLCRDMGRKPRRKKGIFAELFEPYAAQDYVGLTDEMPVCLSCPEIPLGFLMIYTLYSFPPFFFSTLNTSTTSLVKATSAVAFEPGLTWLLREWFSTSEIGPEAVIAILGIITAINEHIIDTAPNERHAGSAGPSSFPYGLCIPALKDLETLVEVVAEQYYGG</sequence>
<keyword evidence="4 5" id="KW-0560">Oxidoreductase</keyword>
<protein>
    <recommendedName>
        <fullName evidence="5">Flavin-containing monooxygenase</fullName>
        <ecNumber evidence="5">1.-.-.-</ecNumber>
    </recommendedName>
</protein>
<dbReference type="STRING" id="210143.A0A1R3IZN5"/>
<evidence type="ECO:0000313" key="6">
    <source>
        <dbReference type="EMBL" id="OMO88035.1"/>
    </source>
</evidence>
<dbReference type="GO" id="GO:0050661">
    <property type="term" value="F:NADP binding"/>
    <property type="evidence" value="ECO:0007669"/>
    <property type="project" value="InterPro"/>
</dbReference>
<dbReference type="Gramene" id="OMO88035">
    <property type="protein sequence ID" value="OMO88035"/>
    <property type="gene ID" value="CCACVL1_08577"/>
</dbReference>
<gene>
    <name evidence="6" type="ORF">CCACVL1_08577</name>
</gene>
<organism evidence="6 7">
    <name type="scientific">Corchorus capsularis</name>
    <name type="common">Jute</name>
    <dbReference type="NCBI Taxonomy" id="210143"/>
    <lineage>
        <taxon>Eukaryota</taxon>
        <taxon>Viridiplantae</taxon>
        <taxon>Streptophyta</taxon>
        <taxon>Embryophyta</taxon>
        <taxon>Tracheophyta</taxon>
        <taxon>Spermatophyta</taxon>
        <taxon>Magnoliopsida</taxon>
        <taxon>eudicotyledons</taxon>
        <taxon>Gunneridae</taxon>
        <taxon>Pentapetalae</taxon>
        <taxon>rosids</taxon>
        <taxon>malvids</taxon>
        <taxon>Malvales</taxon>
        <taxon>Malvaceae</taxon>
        <taxon>Grewioideae</taxon>
        <taxon>Apeibeae</taxon>
        <taxon>Corchorus</taxon>
    </lineage>
</organism>
<evidence type="ECO:0000256" key="2">
    <source>
        <dbReference type="ARBA" id="ARBA00022630"/>
    </source>
</evidence>
<dbReference type="EC" id="1.-.-.-" evidence="5"/>
<dbReference type="FunFam" id="3.50.50.60:FF:000169">
    <property type="entry name" value="Flavin-containing monooxygenase"/>
    <property type="match status" value="1"/>
</dbReference>
<dbReference type="Proteomes" id="UP000188268">
    <property type="component" value="Unassembled WGS sequence"/>
</dbReference>
<keyword evidence="5" id="KW-0503">Monooxygenase</keyword>
<evidence type="ECO:0000256" key="5">
    <source>
        <dbReference type="RuleBase" id="RU361177"/>
    </source>
</evidence>
<proteinExistence type="inferred from homology"/>
<dbReference type="PANTHER" id="PTHR23023">
    <property type="entry name" value="DIMETHYLANILINE MONOOXYGENASE"/>
    <property type="match status" value="1"/>
</dbReference>
<evidence type="ECO:0000256" key="1">
    <source>
        <dbReference type="ARBA" id="ARBA00009183"/>
    </source>
</evidence>
<dbReference type="Pfam" id="PF08610">
    <property type="entry name" value="Pex16"/>
    <property type="match status" value="1"/>
</dbReference>
<keyword evidence="2 5" id="KW-0285">Flavoprotein</keyword>
<evidence type="ECO:0000256" key="3">
    <source>
        <dbReference type="ARBA" id="ARBA00022827"/>
    </source>
</evidence>